<organism evidence="1 2">
    <name type="scientific">Bodo saltans</name>
    <name type="common">Flagellated protozoan</name>
    <dbReference type="NCBI Taxonomy" id="75058"/>
    <lineage>
        <taxon>Eukaryota</taxon>
        <taxon>Discoba</taxon>
        <taxon>Euglenozoa</taxon>
        <taxon>Kinetoplastea</taxon>
        <taxon>Metakinetoplastina</taxon>
        <taxon>Eubodonida</taxon>
        <taxon>Bodonidae</taxon>
        <taxon>Bodo</taxon>
    </lineage>
</organism>
<evidence type="ECO:0000313" key="2">
    <source>
        <dbReference type="Proteomes" id="UP000051952"/>
    </source>
</evidence>
<dbReference type="AlphaFoldDB" id="A0A0S4IQ95"/>
<evidence type="ECO:0008006" key="3">
    <source>
        <dbReference type="Google" id="ProtNLM"/>
    </source>
</evidence>
<keyword evidence="2" id="KW-1185">Reference proteome</keyword>
<protein>
    <recommendedName>
        <fullName evidence="3">SURP motif domain-containing protein</fullName>
    </recommendedName>
</protein>
<sequence>MSPCPSFGFQRTFTYVTLNLDVKVTMYVFVREGALLSIFFLSVLYCYHMSGIIPPGPELQPKVQLIAAKLSKLAKNQADDFVKKLLNSPRASEVFFADPKDMFYPYYLEQLNLYRNNTAMADAMIAAAQKEKDAAATKASATSASHDVSATSVSVSLSASGTVVRNGGNVNEEVLRNIEQDAKMCAEDPHPDVFTINRDRHAVEILPKHLSFMSVTAQYAA</sequence>
<dbReference type="Proteomes" id="UP000051952">
    <property type="component" value="Unassembled WGS sequence"/>
</dbReference>
<reference evidence="2" key="1">
    <citation type="submission" date="2015-09" db="EMBL/GenBank/DDBJ databases">
        <authorList>
            <consortium name="Pathogen Informatics"/>
        </authorList>
    </citation>
    <scope>NUCLEOTIDE SEQUENCE [LARGE SCALE GENOMIC DNA]</scope>
    <source>
        <strain evidence="2">Lake Konstanz</strain>
    </source>
</reference>
<dbReference type="VEuPathDB" id="TriTrypDB:BSAL_59490"/>
<gene>
    <name evidence="1" type="ORF">BSAL_59490</name>
</gene>
<accession>A0A0S4IQ95</accession>
<proteinExistence type="predicted"/>
<feature type="non-terminal residue" evidence="1">
    <location>
        <position position="221"/>
    </location>
</feature>
<dbReference type="EMBL" id="CYKH01000246">
    <property type="protein sequence ID" value="CUF13825.1"/>
    <property type="molecule type" value="Genomic_DNA"/>
</dbReference>
<name>A0A0S4IQ95_BODSA</name>
<evidence type="ECO:0000313" key="1">
    <source>
        <dbReference type="EMBL" id="CUF13825.1"/>
    </source>
</evidence>